<dbReference type="EMBL" id="JAMFLX010000027">
    <property type="protein sequence ID" value="MCL6271555.1"/>
    <property type="molecule type" value="Genomic_DNA"/>
</dbReference>
<dbReference type="SFLD" id="SFLDS00029">
    <property type="entry name" value="Radical_SAM"/>
    <property type="match status" value="1"/>
</dbReference>
<organism evidence="8 9">
    <name type="scientific">Parendozoicomonas callyspongiae</name>
    <dbReference type="NCBI Taxonomy" id="2942213"/>
    <lineage>
        <taxon>Bacteria</taxon>
        <taxon>Pseudomonadati</taxon>
        <taxon>Pseudomonadota</taxon>
        <taxon>Gammaproteobacteria</taxon>
        <taxon>Oceanospirillales</taxon>
        <taxon>Endozoicomonadaceae</taxon>
        <taxon>Parendozoicomonas</taxon>
    </lineage>
</organism>
<evidence type="ECO:0000313" key="9">
    <source>
        <dbReference type="Proteomes" id="UP001203338"/>
    </source>
</evidence>
<dbReference type="CDD" id="cd01335">
    <property type="entry name" value="Radical_SAM"/>
    <property type="match status" value="1"/>
</dbReference>
<evidence type="ECO:0000313" key="8">
    <source>
        <dbReference type="EMBL" id="MCL6271555.1"/>
    </source>
</evidence>
<evidence type="ECO:0000256" key="6">
    <source>
        <dbReference type="ARBA" id="ARBA00023014"/>
    </source>
</evidence>
<proteinExistence type="predicted"/>
<evidence type="ECO:0000256" key="4">
    <source>
        <dbReference type="ARBA" id="ARBA00022723"/>
    </source>
</evidence>
<gene>
    <name evidence="8" type="ORF">M3P05_16690</name>
</gene>
<evidence type="ECO:0000256" key="2">
    <source>
        <dbReference type="ARBA" id="ARBA00022485"/>
    </source>
</evidence>
<dbReference type="PANTHER" id="PTHR30352">
    <property type="entry name" value="PYRUVATE FORMATE-LYASE-ACTIVATING ENZYME"/>
    <property type="match status" value="1"/>
</dbReference>
<dbReference type="Pfam" id="PF04055">
    <property type="entry name" value="Radical_SAM"/>
    <property type="match status" value="1"/>
</dbReference>
<accession>A0ABT0PJI8</accession>
<sequence length="240" mass="26658">MTTADVLSLPVEPLRIGGLVPMTTIDFPDHLSAVVFTRGCNLRCQYCYNTDLLQTSSRVGDMSWEDVLGFLDRRQGLLDSVVFSGGEPLLQKGLGAAMRDVNGMGFKVGLHTAGQVPERLQEILPHLDWVGLDIKGLPDDYPRITGTSTGDKGWQSLNILMEAGIPHEVRTTVHWGLTQPEKFNALADCLQKKGVQNFTVQRCRIKNCFNSELQESVLDPELEADLLKRASGKFERFAIR</sequence>
<dbReference type="SUPFAM" id="SSF102114">
    <property type="entry name" value="Radical SAM enzymes"/>
    <property type="match status" value="1"/>
</dbReference>
<dbReference type="RefSeq" id="WP_249701179.1">
    <property type="nucleotide sequence ID" value="NZ_JAMFLX010000027.1"/>
</dbReference>
<keyword evidence="6" id="KW-0411">Iron-sulfur</keyword>
<dbReference type="SFLD" id="SFLDG01067">
    <property type="entry name" value="SPASM/twitch_domain_containing"/>
    <property type="match status" value="1"/>
</dbReference>
<dbReference type="SFLD" id="SFLDG01094">
    <property type="entry name" value="Uncharacterised_Radical_SAM_Su"/>
    <property type="match status" value="1"/>
</dbReference>
<keyword evidence="3" id="KW-0949">S-adenosyl-L-methionine</keyword>
<dbReference type="PROSITE" id="PS51918">
    <property type="entry name" value="RADICAL_SAM"/>
    <property type="match status" value="1"/>
</dbReference>
<dbReference type="InterPro" id="IPR034457">
    <property type="entry name" value="Organic_radical-activating"/>
</dbReference>
<dbReference type="InterPro" id="IPR013785">
    <property type="entry name" value="Aldolase_TIM"/>
</dbReference>
<evidence type="ECO:0000256" key="5">
    <source>
        <dbReference type="ARBA" id="ARBA00023004"/>
    </source>
</evidence>
<feature type="domain" description="Radical SAM core" evidence="7">
    <location>
        <begin position="26"/>
        <end position="240"/>
    </location>
</feature>
<dbReference type="Proteomes" id="UP001203338">
    <property type="component" value="Unassembled WGS sequence"/>
</dbReference>
<keyword evidence="4" id="KW-0479">Metal-binding</keyword>
<comment type="caution">
    <text evidence="8">The sequence shown here is derived from an EMBL/GenBank/DDBJ whole genome shotgun (WGS) entry which is preliminary data.</text>
</comment>
<dbReference type="InterPro" id="IPR058240">
    <property type="entry name" value="rSAM_sf"/>
</dbReference>
<evidence type="ECO:0000256" key="1">
    <source>
        <dbReference type="ARBA" id="ARBA00001966"/>
    </source>
</evidence>
<dbReference type="PANTHER" id="PTHR30352:SF13">
    <property type="entry name" value="GLYCYL-RADICAL ENZYME ACTIVATING ENZYME YJJW-RELATED"/>
    <property type="match status" value="1"/>
</dbReference>
<keyword evidence="5" id="KW-0408">Iron</keyword>
<evidence type="ECO:0000256" key="3">
    <source>
        <dbReference type="ARBA" id="ARBA00022691"/>
    </source>
</evidence>
<keyword evidence="2" id="KW-0004">4Fe-4S</keyword>
<dbReference type="NCBIfam" id="TIGR02495">
    <property type="entry name" value="NrdG2"/>
    <property type="match status" value="1"/>
</dbReference>
<evidence type="ECO:0000259" key="7">
    <source>
        <dbReference type="PROSITE" id="PS51918"/>
    </source>
</evidence>
<protein>
    <submittedName>
        <fullName evidence="8">Anaerobic ribonucleoside-triphosphate reductase activating protein</fullName>
    </submittedName>
</protein>
<name>A0ABT0PJI8_9GAMM</name>
<dbReference type="InterPro" id="IPR012840">
    <property type="entry name" value="NrdG2"/>
</dbReference>
<comment type="cofactor">
    <cofactor evidence="1">
        <name>[4Fe-4S] cluster</name>
        <dbReference type="ChEBI" id="CHEBI:49883"/>
    </cofactor>
</comment>
<reference evidence="8 9" key="1">
    <citation type="submission" date="2022-05" db="EMBL/GenBank/DDBJ databases">
        <authorList>
            <person name="Park J.-S."/>
        </authorList>
    </citation>
    <scope>NUCLEOTIDE SEQUENCE [LARGE SCALE GENOMIC DNA]</scope>
    <source>
        <strain evidence="8 9">2012CJ34-2</strain>
    </source>
</reference>
<keyword evidence="9" id="KW-1185">Reference proteome</keyword>
<dbReference type="Gene3D" id="3.20.20.70">
    <property type="entry name" value="Aldolase class I"/>
    <property type="match status" value="1"/>
</dbReference>
<dbReference type="InterPro" id="IPR007197">
    <property type="entry name" value="rSAM"/>
</dbReference>